<dbReference type="HOGENOM" id="CLU_091233_3_0_0"/>
<proteinExistence type="predicted"/>
<reference evidence="5 6" key="1">
    <citation type="journal article" date="2010" name="Stand. Genomic Sci.">
        <title>Non-contiguous finished genome sequence of Aminomonas paucivorans type strain (GLU-3).</title>
        <authorList>
            <person name="Pitluck S."/>
            <person name="Yasawong M."/>
            <person name="Held B."/>
            <person name="Lapidus A."/>
            <person name="Nolan M."/>
            <person name="Copeland A."/>
            <person name="Lucas S."/>
            <person name="Del Rio T.G."/>
            <person name="Tice H."/>
            <person name="Cheng J.F."/>
            <person name="Chertkov O."/>
            <person name="Goodwin L."/>
            <person name="Tapia R."/>
            <person name="Han C."/>
            <person name="Liolios K."/>
            <person name="Ivanova N."/>
            <person name="Mavromatis K."/>
            <person name="Ovchinnikova G."/>
            <person name="Pati A."/>
            <person name="Chen A."/>
            <person name="Palaniappan K."/>
            <person name="Land M."/>
            <person name="Hauser L."/>
            <person name="Chang Y.J."/>
            <person name="Jeffries C.D."/>
            <person name="Pukall R."/>
            <person name="Spring S."/>
            <person name="Rohde M."/>
            <person name="Sikorski J."/>
            <person name="Goker M."/>
            <person name="Woyke T."/>
            <person name="Bristow J."/>
            <person name="Eisen J.A."/>
            <person name="Markowitz V."/>
            <person name="Hugenholtz P."/>
            <person name="Kyrpides N.C."/>
            <person name="Klenk H.P."/>
        </authorList>
    </citation>
    <scope>NUCLEOTIDE SEQUENCE [LARGE SCALE GENOMIC DNA]</scope>
    <source>
        <strain evidence="5 6">DSM 12260</strain>
    </source>
</reference>
<evidence type="ECO:0000256" key="2">
    <source>
        <dbReference type="ARBA" id="ARBA00023125"/>
    </source>
</evidence>
<dbReference type="eggNOG" id="COG1522">
    <property type="taxonomic scope" value="Bacteria"/>
</dbReference>
<feature type="domain" description="HTH asnC-type" evidence="4">
    <location>
        <begin position="7"/>
        <end position="68"/>
    </location>
</feature>
<dbReference type="GO" id="GO:0043200">
    <property type="term" value="P:response to amino acid"/>
    <property type="evidence" value="ECO:0007669"/>
    <property type="project" value="TreeGrafter"/>
</dbReference>
<dbReference type="Pfam" id="PF01037">
    <property type="entry name" value="AsnC_trans_reg"/>
    <property type="match status" value="1"/>
</dbReference>
<keyword evidence="3" id="KW-0804">Transcription</keyword>
<dbReference type="GO" id="GO:0043565">
    <property type="term" value="F:sequence-specific DNA binding"/>
    <property type="evidence" value="ECO:0007669"/>
    <property type="project" value="InterPro"/>
</dbReference>
<evidence type="ECO:0000259" key="4">
    <source>
        <dbReference type="PROSITE" id="PS50956"/>
    </source>
</evidence>
<name>E3CZ42_9BACT</name>
<dbReference type="FunFam" id="1.10.10.10:FF:000186">
    <property type="entry name" value="AsnC family transcriptional regulator"/>
    <property type="match status" value="1"/>
</dbReference>
<dbReference type="OrthoDB" id="66249at2"/>
<evidence type="ECO:0000313" key="6">
    <source>
        <dbReference type="Proteomes" id="UP000005096"/>
    </source>
</evidence>
<dbReference type="InterPro" id="IPR019885">
    <property type="entry name" value="Tscrpt_reg_HTH_AsnC-type_CS"/>
</dbReference>
<keyword evidence="2" id="KW-0238">DNA-binding</keyword>
<dbReference type="InterPro" id="IPR000485">
    <property type="entry name" value="AsnC-type_HTH_dom"/>
</dbReference>
<accession>E3CZ42</accession>
<dbReference type="Gene3D" id="3.30.70.920">
    <property type="match status" value="1"/>
</dbReference>
<dbReference type="CDD" id="cd00090">
    <property type="entry name" value="HTH_ARSR"/>
    <property type="match status" value="1"/>
</dbReference>
<dbReference type="PRINTS" id="PR00033">
    <property type="entry name" value="HTHASNC"/>
</dbReference>
<keyword evidence="6" id="KW-1185">Reference proteome</keyword>
<dbReference type="InterPro" id="IPR036388">
    <property type="entry name" value="WH-like_DNA-bd_sf"/>
</dbReference>
<dbReference type="AlphaFoldDB" id="E3CZ42"/>
<dbReference type="InterPro" id="IPR011991">
    <property type="entry name" value="ArsR-like_HTH"/>
</dbReference>
<dbReference type="SUPFAM" id="SSF46785">
    <property type="entry name" value="Winged helix' DNA-binding domain"/>
    <property type="match status" value="1"/>
</dbReference>
<evidence type="ECO:0000256" key="3">
    <source>
        <dbReference type="ARBA" id="ARBA00023163"/>
    </source>
</evidence>
<dbReference type="PROSITE" id="PS50956">
    <property type="entry name" value="HTH_ASNC_2"/>
    <property type="match status" value="1"/>
</dbReference>
<dbReference type="EMBL" id="CM001022">
    <property type="protein sequence ID" value="EFQ22815.1"/>
    <property type="molecule type" value="Genomic_DNA"/>
</dbReference>
<dbReference type="PaxDb" id="584708-Apau_0381"/>
<keyword evidence="1" id="KW-0805">Transcription regulation</keyword>
<dbReference type="InterPro" id="IPR011008">
    <property type="entry name" value="Dimeric_a/b-barrel"/>
</dbReference>
<dbReference type="STRING" id="584708.Apau_0381"/>
<dbReference type="SUPFAM" id="SSF54909">
    <property type="entry name" value="Dimeric alpha+beta barrel"/>
    <property type="match status" value="1"/>
</dbReference>
<gene>
    <name evidence="5" type="ORF">Apau_0381</name>
</gene>
<organism evidence="5 6">
    <name type="scientific">Aminomonas paucivorans DSM 12260</name>
    <dbReference type="NCBI Taxonomy" id="584708"/>
    <lineage>
        <taxon>Bacteria</taxon>
        <taxon>Thermotogati</taxon>
        <taxon>Synergistota</taxon>
        <taxon>Synergistia</taxon>
        <taxon>Synergistales</taxon>
        <taxon>Synergistaceae</taxon>
        <taxon>Aminomonas</taxon>
    </lineage>
</organism>
<dbReference type="InterPro" id="IPR019888">
    <property type="entry name" value="Tscrpt_reg_AsnC-like"/>
</dbReference>
<dbReference type="PANTHER" id="PTHR30154">
    <property type="entry name" value="LEUCINE-RESPONSIVE REGULATORY PROTEIN"/>
    <property type="match status" value="1"/>
</dbReference>
<dbReference type="RefSeq" id="WP_006299962.1">
    <property type="nucleotide sequence ID" value="NZ_CM001022.1"/>
</dbReference>
<dbReference type="PANTHER" id="PTHR30154:SF53">
    <property type="entry name" value="HTH-TYPE TRANSCRIPTIONAL REGULATOR LRPC"/>
    <property type="match status" value="1"/>
</dbReference>
<dbReference type="Gene3D" id="1.10.10.10">
    <property type="entry name" value="Winged helix-like DNA-binding domain superfamily/Winged helix DNA-binding domain"/>
    <property type="match status" value="1"/>
</dbReference>
<sequence length="158" mass="17499">MQSDKLLDDIGRQILRALQEDARISFSELGRRVGLSSPAVAERVRRMEEGGVIQGYRAMVSYERLGFPITAFIRVSTPASRMHEADLIAEKIPEVLECHHLTGTDCLILKVVVSSVGHLEEVINQMGHYGQTTTSIVLSSPVTSRILEPSMLDNAERP</sequence>
<dbReference type="InterPro" id="IPR036390">
    <property type="entry name" value="WH_DNA-bd_sf"/>
</dbReference>
<dbReference type="InterPro" id="IPR019887">
    <property type="entry name" value="Tscrpt_reg_AsnC/Lrp_C"/>
</dbReference>
<evidence type="ECO:0000256" key="1">
    <source>
        <dbReference type="ARBA" id="ARBA00023015"/>
    </source>
</evidence>
<evidence type="ECO:0000313" key="5">
    <source>
        <dbReference type="EMBL" id="EFQ22815.1"/>
    </source>
</evidence>
<dbReference type="Proteomes" id="UP000005096">
    <property type="component" value="Chromosome"/>
</dbReference>
<dbReference type="PROSITE" id="PS00519">
    <property type="entry name" value="HTH_ASNC_1"/>
    <property type="match status" value="1"/>
</dbReference>
<protein>
    <submittedName>
        <fullName evidence="5">Transcriptional regulator, AsnC family</fullName>
    </submittedName>
</protein>
<dbReference type="SMART" id="SM00344">
    <property type="entry name" value="HTH_ASNC"/>
    <property type="match status" value="1"/>
</dbReference>
<dbReference type="Pfam" id="PF13404">
    <property type="entry name" value="HTH_AsnC-type"/>
    <property type="match status" value="1"/>
</dbReference>
<dbReference type="GO" id="GO:0005829">
    <property type="term" value="C:cytosol"/>
    <property type="evidence" value="ECO:0007669"/>
    <property type="project" value="TreeGrafter"/>
</dbReference>